<proteinExistence type="predicted"/>
<accession>A0ABN8X4K1</accession>
<name>A0ABN8X4K1_9GAMM</name>
<sequence length="245" mass="26888">MDTYDLYRFTHADGSSKDWAVRQNANGTVTTRWGPTGPVLPQSKTRRGDKRNLVQAKLRKGYVPVGTVRIDKEGRVHAVDSTPATRSEPEQKPEDALYWRIRVGVSVPHAALADWAKAVSDAADRLAEVLGWARGERSDFEPGAIGNWRIPGTRTSGAGQIPITQSVVPLLVLMAMKRLAPEGTTMSVATEDGIEVGTDLRAEARLLAQFGTDLEGVRPLAEALGLIEPRINLSRAIQSDHDWWF</sequence>
<reference evidence="1 2" key="1">
    <citation type="submission" date="2023-03" db="EMBL/GenBank/DDBJ databases">
        <authorList>
            <person name="Pearce D."/>
        </authorList>
    </citation>
    <scope>NUCLEOTIDE SEQUENCE [LARGE SCALE GENOMIC DNA]</scope>
    <source>
        <strain evidence="1">Msz</strain>
    </source>
</reference>
<dbReference type="EMBL" id="OX458333">
    <property type="protein sequence ID" value="CAI8817907.1"/>
    <property type="molecule type" value="Genomic_DNA"/>
</dbReference>
<dbReference type="RefSeq" id="WP_317963908.1">
    <property type="nucleotide sequence ID" value="NZ_OX458333.1"/>
</dbReference>
<dbReference type="Proteomes" id="UP001162030">
    <property type="component" value="Chromosome"/>
</dbReference>
<organism evidence="1 2">
    <name type="scientific">Methylocaldum szegediense</name>
    <dbReference type="NCBI Taxonomy" id="73780"/>
    <lineage>
        <taxon>Bacteria</taxon>
        <taxon>Pseudomonadati</taxon>
        <taxon>Pseudomonadota</taxon>
        <taxon>Gammaproteobacteria</taxon>
        <taxon>Methylococcales</taxon>
        <taxon>Methylococcaceae</taxon>
        <taxon>Methylocaldum</taxon>
    </lineage>
</organism>
<evidence type="ECO:0000313" key="1">
    <source>
        <dbReference type="EMBL" id="CAI8817907.1"/>
    </source>
</evidence>
<gene>
    <name evidence="1" type="ORF">MSZNOR_1900</name>
</gene>
<evidence type="ECO:0000313" key="2">
    <source>
        <dbReference type="Proteomes" id="UP001162030"/>
    </source>
</evidence>
<protein>
    <recommendedName>
        <fullName evidence="3">WGR domain-containing protein</fullName>
    </recommendedName>
</protein>
<evidence type="ECO:0008006" key="3">
    <source>
        <dbReference type="Google" id="ProtNLM"/>
    </source>
</evidence>
<keyword evidence="2" id="KW-1185">Reference proteome</keyword>